<feature type="domain" description="FAD-dependent oxidoreductase 2 FAD-binding" evidence="5">
    <location>
        <begin position="14"/>
        <end position="62"/>
    </location>
</feature>
<evidence type="ECO:0000259" key="5">
    <source>
        <dbReference type="Pfam" id="PF00890"/>
    </source>
</evidence>
<gene>
    <name evidence="6" type="ORF">GCM10022262_24640</name>
</gene>
<keyword evidence="7" id="KW-1185">Reference proteome</keyword>
<dbReference type="Gene3D" id="3.90.700.10">
    <property type="entry name" value="Succinate dehydrogenase/fumarate reductase flavoprotein, catalytic domain"/>
    <property type="match status" value="1"/>
</dbReference>
<feature type="domain" description="FAD-dependent oxidoreductase 2 FAD-binding" evidence="5">
    <location>
        <begin position="119"/>
        <end position="432"/>
    </location>
</feature>
<proteinExistence type="predicted"/>
<dbReference type="RefSeq" id="WP_345041590.1">
    <property type="nucleotide sequence ID" value="NZ_BAABBA010000011.1"/>
</dbReference>
<dbReference type="PRINTS" id="PR00411">
    <property type="entry name" value="PNDRDTASEI"/>
</dbReference>
<organism evidence="6 7">
    <name type="scientific">Georgenia daeguensis</name>
    <dbReference type="NCBI Taxonomy" id="908355"/>
    <lineage>
        <taxon>Bacteria</taxon>
        <taxon>Bacillati</taxon>
        <taxon>Actinomycetota</taxon>
        <taxon>Actinomycetes</taxon>
        <taxon>Micrococcales</taxon>
        <taxon>Bogoriellaceae</taxon>
        <taxon>Georgenia</taxon>
    </lineage>
</organism>
<comment type="cofactor">
    <cofactor evidence="1">
        <name>FAD</name>
        <dbReference type="ChEBI" id="CHEBI:57692"/>
    </cofactor>
</comment>
<dbReference type="Gene3D" id="3.50.50.60">
    <property type="entry name" value="FAD/NAD(P)-binding domain"/>
    <property type="match status" value="1"/>
</dbReference>
<evidence type="ECO:0000256" key="2">
    <source>
        <dbReference type="ARBA" id="ARBA00022630"/>
    </source>
</evidence>
<evidence type="ECO:0000256" key="3">
    <source>
        <dbReference type="ARBA" id="ARBA00022827"/>
    </source>
</evidence>
<sequence>MTHHHKVDEVRTADVVVVGSGVSGSAAAMTAARAGARVALLEKQETFGGSAALSAGMFWTAPTVEAYRRRIPLGDVALGTRLVEDYEAALAELRASGVRVADEPKRDIMTFGIGYSTDIRAILAWCRDVVVAAGGEARTGTAVVALLDDGRKVTGVVACEADGRLVRYDAPAVVLTTGGFQGARDELTRHVGPNADRLLLRSNPGSVGDGLRLARAAGAGGTTAMSTFYGHLIGYPVNRFEPQDFLPSSQYYSGSTVFVNLRGERFVDETQGDELLNQAVTFQPEARGVLIFDDHVRRTEGTEEPFPGLGTIDRFAGAVEAGATHAVADTLEDLVDAVASWGIDRENLAATLERYTEVAAAGGGAARGVPVAPGARAPQTGPFYALMVQPSITFTFGGIRTNADGEALDHDGRPVPGLYAAGADIGGLSNYGYAGGLAPGYVTGRWAGASAAARAADSAAGGRSGVADGRSVAAEGRSDAALAGALR</sequence>
<dbReference type="PANTHER" id="PTHR43400">
    <property type="entry name" value="FUMARATE REDUCTASE"/>
    <property type="match status" value="1"/>
</dbReference>
<dbReference type="EMBL" id="BAABBA010000011">
    <property type="protein sequence ID" value="GAA4288104.1"/>
    <property type="molecule type" value="Genomic_DNA"/>
</dbReference>
<dbReference type="SUPFAM" id="SSF51905">
    <property type="entry name" value="FAD/NAD(P)-binding domain"/>
    <property type="match status" value="1"/>
</dbReference>
<keyword evidence="3" id="KW-0274">FAD</keyword>
<evidence type="ECO:0000313" key="6">
    <source>
        <dbReference type="EMBL" id="GAA4288104.1"/>
    </source>
</evidence>
<dbReference type="InterPro" id="IPR027477">
    <property type="entry name" value="Succ_DH/fumarate_Rdtase_cat_sf"/>
</dbReference>
<evidence type="ECO:0000313" key="7">
    <source>
        <dbReference type="Proteomes" id="UP001499841"/>
    </source>
</evidence>
<evidence type="ECO:0000256" key="4">
    <source>
        <dbReference type="ARBA" id="ARBA00023002"/>
    </source>
</evidence>
<keyword evidence="2" id="KW-0285">Flavoprotein</keyword>
<comment type="caution">
    <text evidence="6">The sequence shown here is derived from an EMBL/GenBank/DDBJ whole genome shotgun (WGS) entry which is preliminary data.</text>
</comment>
<name>A0ABP8EVU6_9MICO</name>
<dbReference type="InterPro" id="IPR003953">
    <property type="entry name" value="FAD-dep_OxRdtase_2_FAD-bd"/>
</dbReference>
<dbReference type="SUPFAM" id="SSF56425">
    <property type="entry name" value="Succinate dehydrogenase/fumarate reductase flavoprotein, catalytic domain"/>
    <property type="match status" value="1"/>
</dbReference>
<reference evidence="7" key="1">
    <citation type="journal article" date="2019" name="Int. J. Syst. Evol. Microbiol.">
        <title>The Global Catalogue of Microorganisms (GCM) 10K type strain sequencing project: providing services to taxonomists for standard genome sequencing and annotation.</title>
        <authorList>
            <consortium name="The Broad Institute Genomics Platform"/>
            <consortium name="The Broad Institute Genome Sequencing Center for Infectious Disease"/>
            <person name="Wu L."/>
            <person name="Ma J."/>
        </authorList>
    </citation>
    <scope>NUCLEOTIDE SEQUENCE [LARGE SCALE GENOMIC DNA]</scope>
    <source>
        <strain evidence="7">JCM 17459</strain>
    </source>
</reference>
<evidence type="ECO:0000256" key="1">
    <source>
        <dbReference type="ARBA" id="ARBA00001974"/>
    </source>
</evidence>
<protein>
    <recommendedName>
        <fullName evidence="5">FAD-dependent oxidoreductase 2 FAD-binding domain-containing protein</fullName>
    </recommendedName>
</protein>
<keyword evidence="4" id="KW-0560">Oxidoreductase</keyword>
<dbReference type="InterPro" id="IPR036188">
    <property type="entry name" value="FAD/NAD-bd_sf"/>
</dbReference>
<dbReference type="InterPro" id="IPR050315">
    <property type="entry name" value="FAD-oxidoreductase_2"/>
</dbReference>
<dbReference type="Proteomes" id="UP001499841">
    <property type="component" value="Unassembled WGS sequence"/>
</dbReference>
<accession>A0ABP8EVU6</accession>
<dbReference type="PRINTS" id="PR00368">
    <property type="entry name" value="FADPNR"/>
</dbReference>
<dbReference type="PANTHER" id="PTHR43400:SF7">
    <property type="entry name" value="FAD-DEPENDENT OXIDOREDUCTASE 2 FAD BINDING DOMAIN-CONTAINING PROTEIN"/>
    <property type="match status" value="1"/>
</dbReference>
<dbReference type="Pfam" id="PF00890">
    <property type="entry name" value="FAD_binding_2"/>
    <property type="match status" value="2"/>
</dbReference>